<dbReference type="InterPro" id="IPR013010">
    <property type="entry name" value="Znf_SIAH"/>
</dbReference>
<dbReference type="EMBL" id="JAMFTS010000005">
    <property type="protein sequence ID" value="KAJ4748293.1"/>
    <property type="molecule type" value="Genomic_DNA"/>
</dbReference>
<organism evidence="14 16">
    <name type="scientific">Rhynchospora pubera</name>
    <dbReference type="NCBI Taxonomy" id="906938"/>
    <lineage>
        <taxon>Eukaryota</taxon>
        <taxon>Viridiplantae</taxon>
        <taxon>Streptophyta</taxon>
        <taxon>Embryophyta</taxon>
        <taxon>Tracheophyta</taxon>
        <taxon>Spermatophyta</taxon>
        <taxon>Magnoliopsida</taxon>
        <taxon>Liliopsida</taxon>
        <taxon>Poales</taxon>
        <taxon>Cyperaceae</taxon>
        <taxon>Cyperoideae</taxon>
        <taxon>Rhynchosporeae</taxon>
        <taxon>Rhynchospora</taxon>
    </lineage>
</organism>
<evidence type="ECO:0000256" key="10">
    <source>
        <dbReference type="ARBA" id="ARBA00024004"/>
    </source>
</evidence>
<keyword evidence="8" id="KW-0833">Ubl conjugation pathway</keyword>
<dbReference type="InterPro" id="IPR013083">
    <property type="entry name" value="Znf_RING/FYVE/PHD"/>
</dbReference>
<evidence type="ECO:0000256" key="8">
    <source>
        <dbReference type="ARBA" id="ARBA00022786"/>
    </source>
</evidence>
<evidence type="ECO:0000259" key="13">
    <source>
        <dbReference type="PROSITE" id="PS51081"/>
    </source>
</evidence>
<dbReference type="Proteomes" id="UP001140206">
    <property type="component" value="Chromosome 2"/>
</dbReference>
<dbReference type="EMBL" id="JAMFTS010000002">
    <property type="protein sequence ID" value="KAJ4798737.1"/>
    <property type="molecule type" value="Genomic_DNA"/>
</dbReference>
<feature type="region of interest" description="Disordered" evidence="12">
    <location>
        <begin position="1"/>
        <end position="21"/>
    </location>
</feature>
<gene>
    <name evidence="15" type="ORF">LUZ62_049983</name>
    <name evidence="14" type="ORF">LUZ62_082698</name>
</gene>
<feature type="domain" description="SIAH-type" evidence="13">
    <location>
        <begin position="82"/>
        <end position="140"/>
    </location>
</feature>
<dbReference type="SUPFAM" id="SSF49599">
    <property type="entry name" value="TRAF domain-like"/>
    <property type="match status" value="1"/>
</dbReference>
<evidence type="ECO:0000256" key="6">
    <source>
        <dbReference type="ARBA" id="ARBA00022723"/>
    </source>
</evidence>
<evidence type="ECO:0000256" key="3">
    <source>
        <dbReference type="ARBA" id="ARBA00009119"/>
    </source>
</evidence>
<keyword evidence="9" id="KW-0862">Zinc</keyword>
<name>A0AAV8BYN2_9POAL</name>
<evidence type="ECO:0000256" key="11">
    <source>
        <dbReference type="PROSITE-ProRule" id="PRU00455"/>
    </source>
</evidence>
<dbReference type="Proteomes" id="UP001140206">
    <property type="component" value="Chromosome 5"/>
</dbReference>
<accession>A0AAV8BYN2</accession>
<protein>
    <recommendedName>
        <fullName evidence="4">RING-type E3 ubiquitin transferase</fullName>
        <ecNumber evidence="4">2.3.2.27</ecNumber>
    </recommendedName>
</protein>
<dbReference type="PANTHER" id="PTHR46632">
    <property type="entry name" value="E3 UBIQUITIN-PROTEIN LIGASE SINA-LIKE 4"/>
    <property type="match status" value="1"/>
</dbReference>
<feature type="compositionally biased region" description="Basic and acidic residues" evidence="12">
    <location>
        <begin position="1"/>
        <end position="14"/>
    </location>
</feature>
<comment type="catalytic activity">
    <reaction evidence="1">
        <text>S-ubiquitinyl-[E2 ubiquitin-conjugating enzyme]-L-cysteine + [acceptor protein]-L-lysine = [E2 ubiquitin-conjugating enzyme]-L-cysteine + N(6)-ubiquitinyl-[acceptor protein]-L-lysine.</text>
        <dbReference type="EC" id="2.3.2.27"/>
    </reaction>
</comment>
<evidence type="ECO:0000256" key="1">
    <source>
        <dbReference type="ARBA" id="ARBA00000900"/>
    </source>
</evidence>
<comment type="function">
    <text evidence="10">E3 ubiquitin-protein ligase that mediates ubiquitination and subsequent proteasomal degradation of target proteins. E3 ubiquitin ligases accept ubiquitin from an E2 ubiquitin-conjugating enzyme in the form of a thioester and then directly transfers the ubiquitin to targeted substrates. It probably triggers the ubiquitin-mediated degradation of different substrates.</text>
</comment>
<keyword evidence="16" id="KW-1185">Reference proteome</keyword>
<sequence>MDPTSRKDIKEKRISKGVMDGGDHSTIKCSTCFEALSPPISECTEGHAICSSCQLELPQDCVICSLQNIYTCAITLEKVAESAAFPCRNTKYGCCQFLSFSQMRLHESTCDYARFACPKQGCSFEGSKHKFIYHLAKHYSALIRVFGHDEQFSVKLCSSRDIMCLLSEDNFLYLIIRKITELGWAVSVVCVRPPEVSKPELRYELSLKCDEEFHLRLETRIESTTLSDGLPEDKHFLMIPSEFCSSGGVELNICIRKNPV</sequence>
<dbReference type="InterPro" id="IPR049548">
    <property type="entry name" value="Sina-like_RING"/>
</dbReference>
<dbReference type="Gene3D" id="3.30.40.10">
    <property type="entry name" value="Zinc/RING finger domain, C3HC4 (zinc finger)"/>
    <property type="match status" value="1"/>
</dbReference>
<dbReference type="AlphaFoldDB" id="A0AAV8BYN2"/>
<evidence type="ECO:0000256" key="7">
    <source>
        <dbReference type="ARBA" id="ARBA00022771"/>
    </source>
</evidence>
<dbReference type="Pfam" id="PF21361">
    <property type="entry name" value="Sina_ZnF"/>
    <property type="match status" value="1"/>
</dbReference>
<evidence type="ECO:0000256" key="4">
    <source>
        <dbReference type="ARBA" id="ARBA00012483"/>
    </source>
</evidence>
<comment type="similarity">
    <text evidence="3">Belongs to the SINA (Seven in absentia) family.</text>
</comment>
<evidence type="ECO:0000256" key="12">
    <source>
        <dbReference type="SAM" id="MobiDB-lite"/>
    </source>
</evidence>
<dbReference type="InterPro" id="IPR044286">
    <property type="entry name" value="SINL_plant"/>
</dbReference>
<keyword evidence="6" id="KW-0479">Metal-binding</keyword>
<evidence type="ECO:0000313" key="14">
    <source>
        <dbReference type="EMBL" id="KAJ4748293.1"/>
    </source>
</evidence>
<comment type="pathway">
    <text evidence="2">Protein modification; protein ubiquitination.</text>
</comment>
<dbReference type="EC" id="2.3.2.27" evidence="4"/>
<comment type="caution">
    <text evidence="14">The sequence shown here is derived from an EMBL/GenBank/DDBJ whole genome shotgun (WGS) entry which is preliminary data.</text>
</comment>
<evidence type="ECO:0000313" key="15">
    <source>
        <dbReference type="EMBL" id="KAJ4798737.1"/>
    </source>
</evidence>
<dbReference type="PROSITE" id="PS51081">
    <property type="entry name" value="ZF_SIAH"/>
    <property type="match status" value="1"/>
</dbReference>
<keyword evidence="5" id="KW-0808">Transferase</keyword>
<evidence type="ECO:0000256" key="9">
    <source>
        <dbReference type="ARBA" id="ARBA00022833"/>
    </source>
</evidence>
<dbReference type="GO" id="GO:0008270">
    <property type="term" value="F:zinc ion binding"/>
    <property type="evidence" value="ECO:0007669"/>
    <property type="project" value="UniProtKB-KW"/>
</dbReference>
<evidence type="ECO:0000256" key="5">
    <source>
        <dbReference type="ARBA" id="ARBA00022679"/>
    </source>
</evidence>
<proteinExistence type="inferred from homology"/>
<evidence type="ECO:0000256" key="2">
    <source>
        <dbReference type="ARBA" id="ARBA00004906"/>
    </source>
</evidence>
<evidence type="ECO:0000313" key="16">
    <source>
        <dbReference type="Proteomes" id="UP001140206"/>
    </source>
</evidence>
<dbReference type="GO" id="GO:0061630">
    <property type="term" value="F:ubiquitin protein ligase activity"/>
    <property type="evidence" value="ECO:0007669"/>
    <property type="project" value="UniProtKB-EC"/>
</dbReference>
<dbReference type="Pfam" id="PF21362">
    <property type="entry name" value="Sina_RING"/>
    <property type="match status" value="1"/>
</dbReference>
<keyword evidence="7 11" id="KW-0863">Zinc-finger</keyword>
<reference evidence="14" key="1">
    <citation type="submission" date="2022-08" db="EMBL/GenBank/DDBJ databases">
        <authorList>
            <person name="Marques A."/>
        </authorList>
    </citation>
    <scope>NUCLEOTIDE SEQUENCE</scope>
    <source>
        <strain evidence="14">RhyPub2mFocal</strain>
        <tissue evidence="14">Leaves</tissue>
    </source>
</reference>
<dbReference type="PANTHER" id="PTHR46632:SF16">
    <property type="entry name" value="E3 UBIQUITIN-PROTEIN LIGASE SINA-LIKE 10"/>
    <property type="match status" value="1"/>
</dbReference>